<proteinExistence type="predicted"/>
<name>A0ABS2HI52_9VIBR</name>
<feature type="domain" description="AB hydrolase-1" evidence="1">
    <location>
        <begin position="86"/>
        <end position="248"/>
    </location>
</feature>
<dbReference type="EMBL" id="JAFEUM010000002">
    <property type="protein sequence ID" value="MBM7035843.1"/>
    <property type="molecule type" value="Genomic_DNA"/>
</dbReference>
<sequence length="386" mass="43517">MTILRATVVAASLATLLVGCSQTTDPVYIANDNIAPYKQATFDQYLAETEQWLIEHRHFVSDNQQKELDAVMPFEIVPSNPNGEGILLVHGLSDSPYSFVDMAPVLAEQGYLVRAILLPGHGSKPADLQLVELEDWNEIVEHHTQLLQNQVDKVWLGGFSTGTNLVTHYAASHSDDVEGLILVSTAYHPRDPMAKYTPYAKWFSDWVDQELESNHTRYSSFSMHGAATYYQSTKQVKSHIENKQVSLPTFMILSEADETIDSQYAVDAFQMNFTHPNSRALWFGETAYADTRITQYSMDLPKQQIFSGSHLSPLFSPENTVYNKNGEIRFCFEQQPETSATPCELSNNVWFGAYGLGDETAQRARLSWNPYFDETMDALLVFLAEN</sequence>
<organism evidence="2 3">
    <name type="scientific">Vibrio ulleungensis</name>
    <dbReference type="NCBI Taxonomy" id="2807619"/>
    <lineage>
        <taxon>Bacteria</taxon>
        <taxon>Pseudomonadati</taxon>
        <taxon>Pseudomonadota</taxon>
        <taxon>Gammaproteobacteria</taxon>
        <taxon>Vibrionales</taxon>
        <taxon>Vibrionaceae</taxon>
        <taxon>Vibrio</taxon>
    </lineage>
</organism>
<dbReference type="RefSeq" id="WP_205157470.1">
    <property type="nucleotide sequence ID" value="NZ_JAFEUM010000002.1"/>
</dbReference>
<accession>A0ABS2HI52</accession>
<dbReference type="InterPro" id="IPR000073">
    <property type="entry name" value="AB_hydrolase_1"/>
</dbReference>
<dbReference type="InterPro" id="IPR029058">
    <property type="entry name" value="AB_hydrolase_fold"/>
</dbReference>
<comment type="caution">
    <text evidence="2">The sequence shown here is derived from an EMBL/GenBank/DDBJ whole genome shotgun (WGS) entry which is preliminary data.</text>
</comment>
<dbReference type="Proteomes" id="UP000809621">
    <property type="component" value="Unassembled WGS sequence"/>
</dbReference>
<keyword evidence="2" id="KW-0378">Hydrolase</keyword>
<evidence type="ECO:0000259" key="1">
    <source>
        <dbReference type="Pfam" id="PF00561"/>
    </source>
</evidence>
<dbReference type="PANTHER" id="PTHR43798:SF33">
    <property type="entry name" value="HYDROLASE, PUTATIVE (AFU_ORTHOLOGUE AFUA_2G14860)-RELATED"/>
    <property type="match status" value="1"/>
</dbReference>
<dbReference type="SUPFAM" id="SSF53474">
    <property type="entry name" value="alpha/beta-Hydrolases"/>
    <property type="match status" value="1"/>
</dbReference>
<gene>
    <name evidence="2" type="ORF">JQC93_05430</name>
</gene>
<dbReference type="Pfam" id="PF00561">
    <property type="entry name" value="Abhydrolase_1"/>
    <property type="match status" value="1"/>
</dbReference>
<protein>
    <submittedName>
        <fullName evidence="2">Alpha/beta fold hydrolase</fullName>
    </submittedName>
</protein>
<keyword evidence="3" id="KW-1185">Reference proteome</keyword>
<dbReference type="GO" id="GO:0016787">
    <property type="term" value="F:hydrolase activity"/>
    <property type="evidence" value="ECO:0007669"/>
    <property type="project" value="UniProtKB-KW"/>
</dbReference>
<evidence type="ECO:0000313" key="3">
    <source>
        <dbReference type="Proteomes" id="UP000809621"/>
    </source>
</evidence>
<reference evidence="2 3" key="1">
    <citation type="submission" date="2021-02" db="EMBL/GenBank/DDBJ databases">
        <authorList>
            <person name="Park J.-S."/>
        </authorList>
    </citation>
    <scope>NUCLEOTIDE SEQUENCE [LARGE SCALE GENOMIC DNA]</scope>
    <source>
        <strain evidence="2 3">188UL20-2</strain>
    </source>
</reference>
<dbReference type="PROSITE" id="PS51257">
    <property type="entry name" value="PROKAR_LIPOPROTEIN"/>
    <property type="match status" value="1"/>
</dbReference>
<dbReference type="InterPro" id="IPR050266">
    <property type="entry name" value="AB_hydrolase_sf"/>
</dbReference>
<dbReference type="PANTHER" id="PTHR43798">
    <property type="entry name" value="MONOACYLGLYCEROL LIPASE"/>
    <property type="match status" value="1"/>
</dbReference>
<dbReference type="Gene3D" id="3.40.50.1820">
    <property type="entry name" value="alpha/beta hydrolase"/>
    <property type="match status" value="1"/>
</dbReference>
<evidence type="ECO:0000313" key="2">
    <source>
        <dbReference type="EMBL" id="MBM7035843.1"/>
    </source>
</evidence>